<sequence>MNAKTPPDWGIPGTYVFDAKRSRLGYRLNKMCMSLTKPENRAAFKADPESYMQQYAVPEEQRQAVRDRDWLRLIKLGANIYLLIKIAEVFGVGLYGMGAQQRGETMEQFLQTRSGKGAT</sequence>
<reference evidence="2 3" key="1">
    <citation type="submission" date="2018-06" db="EMBL/GenBank/DDBJ databases">
        <title>Genomic Encyclopedia of Type Strains, Phase IV (KMG-IV): sequencing the most valuable type-strain genomes for metagenomic binning, comparative biology and taxonomic classification.</title>
        <authorList>
            <person name="Goeker M."/>
        </authorList>
    </citation>
    <scope>NUCLEOTIDE SEQUENCE [LARGE SCALE GENOMIC DNA]</scope>
    <source>
        <strain evidence="2 3">DSM 25520</strain>
    </source>
</reference>
<protein>
    <submittedName>
        <fullName evidence="2">Protocatechuate 4,5-dioxygenase alpha subunit</fullName>
    </submittedName>
</protein>
<dbReference type="InterPro" id="IPR036622">
    <property type="entry name" value="LigA_sf"/>
</dbReference>
<accession>A0A366HGN7</accession>
<keyword evidence="3" id="KW-1185">Reference proteome</keyword>
<organism evidence="2 3">
    <name type="scientific">Eoetvoesiella caeni</name>
    <dbReference type="NCBI Taxonomy" id="645616"/>
    <lineage>
        <taxon>Bacteria</taxon>
        <taxon>Pseudomonadati</taxon>
        <taxon>Pseudomonadota</taxon>
        <taxon>Betaproteobacteria</taxon>
        <taxon>Burkholderiales</taxon>
        <taxon>Alcaligenaceae</taxon>
        <taxon>Eoetvoesiella</taxon>
    </lineage>
</organism>
<name>A0A366HGN7_9BURK</name>
<evidence type="ECO:0000313" key="2">
    <source>
        <dbReference type="EMBL" id="RBP41039.1"/>
    </source>
</evidence>
<dbReference type="Proteomes" id="UP000253628">
    <property type="component" value="Unassembled WGS sequence"/>
</dbReference>
<feature type="domain" description="Extradiol ring-cleavage dioxygenase LigAB LigA subunit" evidence="1">
    <location>
        <begin position="28"/>
        <end position="113"/>
    </location>
</feature>
<dbReference type="RefSeq" id="WP_113932778.1">
    <property type="nucleotide sequence ID" value="NZ_JACCEU010000004.1"/>
</dbReference>
<evidence type="ECO:0000313" key="3">
    <source>
        <dbReference type="Proteomes" id="UP000253628"/>
    </source>
</evidence>
<dbReference type="EMBL" id="QNRQ01000003">
    <property type="protein sequence ID" value="RBP41039.1"/>
    <property type="molecule type" value="Genomic_DNA"/>
</dbReference>
<dbReference type="GO" id="GO:0051213">
    <property type="term" value="F:dioxygenase activity"/>
    <property type="evidence" value="ECO:0007669"/>
    <property type="project" value="UniProtKB-KW"/>
</dbReference>
<keyword evidence="2" id="KW-0223">Dioxygenase</keyword>
<dbReference type="Pfam" id="PF07746">
    <property type="entry name" value="LigA"/>
    <property type="match status" value="1"/>
</dbReference>
<keyword evidence="2" id="KW-0560">Oxidoreductase</keyword>
<dbReference type="AlphaFoldDB" id="A0A366HGN7"/>
<gene>
    <name evidence="2" type="ORF">DFR37_103385</name>
</gene>
<dbReference type="InterPro" id="IPR011986">
    <property type="entry name" value="Xdiol_dOase_LigA"/>
</dbReference>
<evidence type="ECO:0000259" key="1">
    <source>
        <dbReference type="Pfam" id="PF07746"/>
    </source>
</evidence>
<dbReference type="SUPFAM" id="SSF48076">
    <property type="entry name" value="LigA subunit of an aromatic-ring-opening dioxygenase LigAB"/>
    <property type="match status" value="1"/>
</dbReference>
<comment type="caution">
    <text evidence="2">The sequence shown here is derived from an EMBL/GenBank/DDBJ whole genome shotgun (WGS) entry which is preliminary data.</text>
</comment>
<dbReference type="Gene3D" id="1.10.700.10">
    <property type="entry name" value="Dioxygenase LigAB, LigA subunit"/>
    <property type="match status" value="1"/>
</dbReference>
<dbReference type="OrthoDB" id="8685817at2"/>
<proteinExistence type="predicted"/>